<keyword evidence="5" id="KW-1185">Reference proteome</keyword>
<feature type="repeat" description="PPR" evidence="3">
    <location>
        <begin position="343"/>
        <end position="377"/>
    </location>
</feature>
<evidence type="ECO:0000313" key="5">
    <source>
        <dbReference type="Proteomes" id="UP001632038"/>
    </source>
</evidence>
<feature type="repeat" description="PPR" evidence="3">
    <location>
        <begin position="554"/>
        <end position="588"/>
    </location>
</feature>
<dbReference type="Proteomes" id="UP001632038">
    <property type="component" value="Unassembled WGS sequence"/>
</dbReference>
<dbReference type="EMBL" id="JAVIJP010000002">
    <property type="protein sequence ID" value="KAL3655483.1"/>
    <property type="molecule type" value="Genomic_DNA"/>
</dbReference>
<evidence type="ECO:0000256" key="3">
    <source>
        <dbReference type="PROSITE-ProRule" id="PRU00708"/>
    </source>
</evidence>
<feature type="repeat" description="PPR" evidence="3">
    <location>
        <begin position="704"/>
        <end position="738"/>
    </location>
</feature>
<dbReference type="Gene3D" id="1.25.40.10">
    <property type="entry name" value="Tetratricopeptide repeat domain"/>
    <property type="match status" value="7"/>
</dbReference>
<comment type="similarity">
    <text evidence="1">Belongs to the PPR family. P subfamily.</text>
</comment>
<name>A0ABD3EM43_9LAMI</name>
<dbReference type="PROSITE" id="PS51375">
    <property type="entry name" value="PPR"/>
    <property type="match status" value="14"/>
</dbReference>
<feature type="repeat" description="PPR" evidence="3">
    <location>
        <begin position="589"/>
        <end position="623"/>
    </location>
</feature>
<comment type="caution">
    <text evidence="4">The sequence shown here is derived from an EMBL/GenBank/DDBJ whole genome shotgun (WGS) entry which is preliminary data.</text>
</comment>
<proteinExistence type="inferred from homology"/>
<dbReference type="PANTHER" id="PTHR46128">
    <property type="entry name" value="MITOCHONDRIAL GROUP I INTRON SPLICING FACTOR CCM1"/>
    <property type="match status" value="1"/>
</dbReference>
<feature type="repeat" description="PPR" evidence="3">
    <location>
        <begin position="484"/>
        <end position="518"/>
    </location>
</feature>
<dbReference type="AlphaFoldDB" id="A0ABD3EM43"/>
<dbReference type="InterPro" id="IPR050872">
    <property type="entry name" value="PPR_P_subfamily"/>
</dbReference>
<feature type="repeat" description="PPR" evidence="3">
    <location>
        <begin position="449"/>
        <end position="483"/>
    </location>
</feature>
<evidence type="ECO:0008006" key="6">
    <source>
        <dbReference type="Google" id="ProtNLM"/>
    </source>
</evidence>
<dbReference type="Pfam" id="PF13041">
    <property type="entry name" value="PPR_2"/>
    <property type="match status" value="6"/>
</dbReference>
<protein>
    <recommendedName>
        <fullName evidence="6">Pentatricopeptide repeat-containing protein</fullName>
    </recommendedName>
</protein>
<dbReference type="PANTHER" id="PTHR46128:SF356">
    <property type="entry name" value="PENTACOTRIPEPTIDE-REPEAT REGION OF PRORP DOMAIN-CONTAINING PROTEIN"/>
    <property type="match status" value="1"/>
</dbReference>
<evidence type="ECO:0000313" key="4">
    <source>
        <dbReference type="EMBL" id="KAL3655483.1"/>
    </source>
</evidence>
<dbReference type="InterPro" id="IPR002885">
    <property type="entry name" value="PPR_rpt"/>
</dbReference>
<feature type="repeat" description="PPR" evidence="3">
    <location>
        <begin position="168"/>
        <end position="198"/>
    </location>
</feature>
<dbReference type="Pfam" id="PF01535">
    <property type="entry name" value="PPR"/>
    <property type="match status" value="1"/>
</dbReference>
<feature type="repeat" description="PPR" evidence="3">
    <location>
        <begin position="238"/>
        <end position="272"/>
    </location>
</feature>
<accession>A0ABD3EM43</accession>
<evidence type="ECO:0000256" key="1">
    <source>
        <dbReference type="ARBA" id="ARBA00007626"/>
    </source>
</evidence>
<organism evidence="4 5">
    <name type="scientific">Castilleja foliolosa</name>
    <dbReference type="NCBI Taxonomy" id="1961234"/>
    <lineage>
        <taxon>Eukaryota</taxon>
        <taxon>Viridiplantae</taxon>
        <taxon>Streptophyta</taxon>
        <taxon>Embryophyta</taxon>
        <taxon>Tracheophyta</taxon>
        <taxon>Spermatophyta</taxon>
        <taxon>Magnoliopsida</taxon>
        <taxon>eudicotyledons</taxon>
        <taxon>Gunneridae</taxon>
        <taxon>Pentapetalae</taxon>
        <taxon>asterids</taxon>
        <taxon>lamiids</taxon>
        <taxon>Lamiales</taxon>
        <taxon>Orobanchaceae</taxon>
        <taxon>Pedicularideae</taxon>
        <taxon>Castillejinae</taxon>
        <taxon>Castilleja</taxon>
    </lineage>
</organism>
<evidence type="ECO:0000256" key="2">
    <source>
        <dbReference type="ARBA" id="ARBA00022737"/>
    </source>
</evidence>
<reference evidence="5" key="1">
    <citation type="journal article" date="2024" name="IScience">
        <title>Strigolactones Initiate the Formation of Haustorium-like Structures in Castilleja.</title>
        <authorList>
            <person name="Buerger M."/>
            <person name="Peterson D."/>
            <person name="Chory J."/>
        </authorList>
    </citation>
    <scope>NUCLEOTIDE SEQUENCE [LARGE SCALE GENOMIC DNA]</scope>
</reference>
<dbReference type="NCBIfam" id="TIGR00756">
    <property type="entry name" value="PPR"/>
    <property type="match status" value="12"/>
</dbReference>
<sequence>MSKALLSLIKPRHHPQPKFRPPSKTIITPHIRKFAYEVCEILKTQDQKWEEALQNRFFEEEIAPSEVAHLVFDKIPDCESGLKFFTFISQNSLSLDGFAYSSLLKLLARYKLFEEIDNVLSDCTNSEDKLPTRDALGFVIRSYAESGLVSKALDLYFLVLKHFSEVPHVSACNSLLDGLVKDDNMKAAWNVFDEMSKRDDCVDNYSVCIMVKGLCKEGKVERGRKLIEKKWGKNCIPNIVFYNTLINGYCKCDNVERAYGLLEELKMKGFLPTHETYGSIINGFCRKSDFKKVDGILKEMELSGLKIDVRVYNNILDAKYKYGFFDEALKTMRKMIENGIDLDIVTYNTLISNACKDGKVLEAEKLLQEAINSRLVANKLSFTPIIHAYCREGNFDRASSLLVRMTEHGQKPDLTTYGGLIHGLVASGEIEAALMIKNKIIEKELLSLDACIYNILMNGLFKAGNFADAKQLLGEMLGFNISPDAYVYATLVDGYVRNGNFDDAKNFFDDIIKRGIDPGLVGYNAMIKGYCKFGKMKDAISCMKKMIKKNIFPDKFTYSTVIDGYVKQNDLYGALAIFCHALKLSYAPNVITCTSLISGFCNLRDFDGAEIFFKGIQKNGIIPNVVTYTVFIGSCCKDDKIGKASSFFEQMLTSKCDPNDVTFHYLVNGLSNNVNRVINEYDTDNKPMILDIFRRVISDGYQSISAAYVSIVACLCLKGMLRNALQLIDKMLRKGFVLDSISLAALLHGVCLVGRSKEWRGIVGKLEFVELKIDVALKYLSVFKRYSNHEATTEASRVLHMLVAERKSSDGNFVGK</sequence>
<feature type="repeat" description="PPR" evidence="3">
    <location>
        <begin position="378"/>
        <end position="412"/>
    </location>
</feature>
<keyword evidence="2" id="KW-0677">Repeat</keyword>
<dbReference type="SUPFAM" id="SSF81901">
    <property type="entry name" value="HCP-like"/>
    <property type="match status" value="1"/>
</dbReference>
<dbReference type="InterPro" id="IPR011990">
    <property type="entry name" value="TPR-like_helical_dom_sf"/>
</dbReference>
<feature type="repeat" description="PPR" evidence="3">
    <location>
        <begin position="273"/>
        <end position="307"/>
    </location>
</feature>
<gene>
    <name evidence="4" type="ORF">CASFOL_001269</name>
</gene>
<feature type="repeat" description="PPR" evidence="3">
    <location>
        <begin position="203"/>
        <end position="237"/>
    </location>
</feature>
<dbReference type="Pfam" id="PF12854">
    <property type="entry name" value="PPR_1"/>
    <property type="match status" value="1"/>
</dbReference>
<feature type="repeat" description="PPR" evidence="3">
    <location>
        <begin position="308"/>
        <end position="342"/>
    </location>
</feature>
<feature type="repeat" description="PPR" evidence="3">
    <location>
        <begin position="624"/>
        <end position="658"/>
    </location>
</feature>
<feature type="repeat" description="PPR" evidence="3">
    <location>
        <begin position="519"/>
        <end position="553"/>
    </location>
</feature>